<dbReference type="EMBL" id="CP012117">
    <property type="protein sequence ID" value="ANP28450.1"/>
    <property type="molecule type" value="Genomic_DNA"/>
</dbReference>
<evidence type="ECO:0000313" key="1">
    <source>
        <dbReference type="EMBL" id="ANP28450.1"/>
    </source>
</evidence>
<dbReference type="KEGG" id="dva:DAD186_19000"/>
<sequence>MRYEALGSNFPTLAIGAYTNSRHRVHIEEATPEVTGSDHGGESRA</sequence>
<dbReference type="AlphaFoldDB" id="A0A1B0ZKI3"/>
<protein>
    <submittedName>
        <fullName evidence="1">Uncharacterized protein</fullName>
    </submittedName>
</protein>
<organism evidence="1 2">
    <name type="scientific">Dermabacter vaginalis</name>
    <dbReference type="NCBI Taxonomy" id="1630135"/>
    <lineage>
        <taxon>Bacteria</taxon>
        <taxon>Bacillati</taxon>
        <taxon>Actinomycetota</taxon>
        <taxon>Actinomycetes</taxon>
        <taxon>Micrococcales</taxon>
        <taxon>Dermabacteraceae</taxon>
        <taxon>Dermabacter</taxon>
    </lineage>
</organism>
<reference evidence="1 2" key="1">
    <citation type="submission" date="2015-06" db="EMBL/GenBank/DDBJ databases">
        <title>Investigation of pathophysiology for high-risk pregnancy and development of treatment modality based on it.</title>
        <authorList>
            <person name="Kim B.-C."/>
            <person name="Lim S."/>
        </authorList>
    </citation>
    <scope>NUCLEOTIDE SEQUENCE [LARGE SCALE GENOMIC DNA]</scope>
    <source>
        <strain evidence="1 2">AD1-86</strain>
    </source>
</reference>
<gene>
    <name evidence="1" type="ORF">DAD186_19000</name>
</gene>
<dbReference type="Proteomes" id="UP000092596">
    <property type="component" value="Chromosome"/>
</dbReference>
<accession>A0A1B0ZKI3</accession>
<proteinExistence type="predicted"/>
<name>A0A1B0ZKI3_9MICO</name>
<evidence type="ECO:0000313" key="2">
    <source>
        <dbReference type="Proteomes" id="UP000092596"/>
    </source>
</evidence>